<feature type="transmembrane region" description="Helical" evidence="1">
    <location>
        <begin position="15"/>
        <end position="41"/>
    </location>
</feature>
<dbReference type="Pfam" id="PF03703">
    <property type="entry name" value="bPH_2"/>
    <property type="match status" value="3"/>
</dbReference>
<evidence type="ECO:0000256" key="1">
    <source>
        <dbReference type="SAM" id="Phobius"/>
    </source>
</evidence>
<keyword evidence="1" id="KW-0812">Transmembrane</keyword>
<dbReference type="OrthoDB" id="1049931at2"/>
<feature type="transmembrane region" description="Helical" evidence="1">
    <location>
        <begin position="393"/>
        <end position="413"/>
    </location>
</feature>
<dbReference type="PANTHER" id="PTHR34473">
    <property type="entry name" value="UPF0699 TRANSMEMBRANE PROTEIN YDBS"/>
    <property type="match status" value="1"/>
</dbReference>
<accession>A0A1H5LIB2</accession>
<organism evidence="3 4">
    <name type="scientific">Salinimicrobium catena</name>
    <dbReference type="NCBI Taxonomy" id="390640"/>
    <lineage>
        <taxon>Bacteria</taxon>
        <taxon>Pseudomonadati</taxon>
        <taxon>Bacteroidota</taxon>
        <taxon>Flavobacteriia</taxon>
        <taxon>Flavobacteriales</taxon>
        <taxon>Flavobacteriaceae</taxon>
        <taxon>Salinimicrobium</taxon>
    </lineage>
</organism>
<protein>
    <submittedName>
        <fullName evidence="3">Putative membrane protein</fullName>
    </submittedName>
</protein>
<dbReference type="Proteomes" id="UP000199448">
    <property type="component" value="Unassembled WGS sequence"/>
</dbReference>
<feature type="domain" description="YdbS-like PH" evidence="2">
    <location>
        <begin position="275"/>
        <end position="348"/>
    </location>
</feature>
<feature type="transmembrane region" description="Helical" evidence="1">
    <location>
        <begin position="370"/>
        <end position="387"/>
    </location>
</feature>
<name>A0A1H5LIB2_9FLAO</name>
<dbReference type="EMBL" id="FNUG01000002">
    <property type="protein sequence ID" value="SEE76161.1"/>
    <property type="molecule type" value="Genomic_DNA"/>
</dbReference>
<reference evidence="3 4" key="1">
    <citation type="submission" date="2016-10" db="EMBL/GenBank/DDBJ databases">
        <authorList>
            <person name="de Groot N.N."/>
        </authorList>
    </citation>
    <scope>NUCLEOTIDE SEQUENCE [LARGE SCALE GENOMIC DNA]</scope>
    <source>
        <strain evidence="3 4">DSM 23553</strain>
    </source>
</reference>
<feature type="transmembrane region" description="Helical" evidence="1">
    <location>
        <begin position="243"/>
        <end position="263"/>
    </location>
</feature>
<evidence type="ECO:0000313" key="3">
    <source>
        <dbReference type="EMBL" id="SEE76161.1"/>
    </source>
</evidence>
<keyword evidence="4" id="KW-1185">Reference proteome</keyword>
<feature type="transmembrane region" description="Helical" evidence="1">
    <location>
        <begin position="47"/>
        <end position="74"/>
    </location>
</feature>
<feature type="domain" description="YdbS-like PH" evidence="2">
    <location>
        <begin position="74"/>
        <end position="151"/>
    </location>
</feature>
<keyword evidence="1" id="KW-1133">Transmembrane helix</keyword>
<gene>
    <name evidence="3" type="ORF">SAMN04488034_102280</name>
</gene>
<dbReference type="RefSeq" id="WP_093112611.1">
    <property type="nucleotide sequence ID" value="NZ_FNGG01000002.1"/>
</dbReference>
<proteinExistence type="predicted"/>
<dbReference type="STRING" id="390640.SAMN04488034_102280"/>
<keyword evidence="1" id="KW-0472">Membrane</keyword>
<sequence length="501" mass="58046">MPEYDFSQPQRQSKVGLILIFGTALFHLVRNLWVVVIYFLVREVDRQIMLLTILGLFVVLLLTLAYSVLAFLNFKFHIDEKNREFVLRKGVVSTDVINIPFEKIQQVNFRRNLLQRLIGVYSVVIETAGSQDKEIEIKALFQEKANELSERLMELKEAEIFGGREDLEAAAEESPEKATFKKPKWEYHVSLLTLIKLGLSSNYLRGVGLILAFYFTLRDQFMLDEVFPNEIPGQQEFVEKSSFVFIMGLLLFGMVITVAETVIKYYDLNLKQFHESLQVEMGLRNNTKVNIRSSRVQMLEVSTNPVQKFLDLYTLKISLASSQDDLEKSRIKMPGLSPEVVKQVQKFIFKQESSEKVTILPHKIVLWRKFSRGSIPAVLGLVVGFIFQFPTLLLGGLVSVYLILLSLYNYFYFQRLKLGLDKDILVKTSGLWNRKEQFLEIYRLQAVSVRQPLWYKRRGIVNLTFHSAGGDISFNGVRKKEVTPLVNFLMYRVESIERSWM</sequence>
<dbReference type="InterPro" id="IPR005182">
    <property type="entry name" value="YdbS-like_PH"/>
</dbReference>
<dbReference type="AlphaFoldDB" id="A0A1H5LIB2"/>
<evidence type="ECO:0000259" key="2">
    <source>
        <dbReference type="Pfam" id="PF03703"/>
    </source>
</evidence>
<feature type="domain" description="YdbS-like PH" evidence="2">
    <location>
        <begin position="420"/>
        <end position="483"/>
    </location>
</feature>
<dbReference type="PANTHER" id="PTHR34473:SF2">
    <property type="entry name" value="UPF0699 TRANSMEMBRANE PROTEIN YDBT"/>
    <property type="match status" value="1"/>
</dbReference>
<evidence type="ECO:0000313" key="4">
    <source>
        <dbReference type="Proteomes" id="UP000199448"/>
    </source>
</evidence>